<dbReference type="HOGENOM" id="CLU_2529124_0_0_1"/>
<dbReference type="Proteomes" id="UP000054248">
    <property type="component" value="Unassembled WGS sequence"/>
</dbReference>
<evidence type="ECO:0000313" key="1">
    <source>
        <dbReference type="EMBL" id="KIO31809.1"/>
    </source>
</evidence>
<accession>A0A0C3QU02</accession>
<reference evidence="2" key="2">
    <citation type="submission" date="2015-01" db="EMBL/GenBank/DDBJ databases">
        <title>Evolutionary Origins and Diversification of the Mycorrhizal Mutualists.</title>
        <authorList>
            <consortium name="DOE Joint Genome Institute"/>
            <consortium name="Mycorrhizal Genomics Consortium"/>
            <person name="Kohler A."/>
            <person name="Kuo A."/>
            <person name="Nagy L.G."/>
            <person name="Floudas D."/>
            <person name="Copeland A."/>
            <person name="Barry K.W."/>
            <person name="Cichocki N."/>
            <person name="Veneault-Fourrey C."/>
            <person name="LaButti K."/>
            <person name="Lindquist E.A."/>
            <person name="Lipzen A."/>
            <person name="Lundell T."/>
            <person name="Morin E."/>
            <person name="Murat C."/>
            <person name="Riley R."/>
            <person name="Ohm R."/>
            <person name="Sun H."/>
            <person name="Tunlid A."/>
            <person name="Henrissat B."/>
            <person name="Grigoriev I.V."/>
            <person name="Hibbett D.S."/>
            <person name="Martin F."/>
        </authorList>
    </citation>
    <scope>NUCLEOTIDE SEQUENCE [LARGE SCALE GENOMIC DNA]</scope>
    <source>
        <strain evidence="2">MUT 4182</strain>
    </source>
</reference>
<evidence type="ECO:0000313" key="2">
    <source>
        <dbReference type="Proteomes" id="UP000054248"/>
    </source>
</evidence>
<dbReference type="EMBL" id="KN822960">
    <property type="protein sequence ID" value="KIO31809.1"/>
    <property type="molecule type" value="Genomic_DNA"/>
</dbReference>
<sequence>MYVLKKEHGCSRLCNRVRRESISCTADRTSKEPRLRFPLVDGSCKISHRIFAFAVPFSEQLSGVCPPDFGRIDPFSQWSRSDDE</sequence>
<proteinExistence type="predicted"/>
<dbReference type="AlphaFoldDB" id="A0A0C3QU02"/>
<gene>
    <name evidence="1" type="ORF">M407DRAFT_241697</name>
</gene>
<organism evidence="1 2">
    <name type="scientific">Tulasnella calospora MUT 4182</name>
    <dbReference type="NCBI Taxonomy" id="1051891"/>
    <lineage>
        <taxon>Eukaryota</taxon>
        <taxon>Fungi</taxon>
        <taxon>Dikarya</taxon>
        <taxon>Basidiomycota</taxon>
        <taxon>Agaricomycotina</taxon>
        <taxon>Agaricomycetes</taxon>
        <taxon>Cantharellales</taxon>
        <taxon>Tulasnellaceae</taxon>
        <taxon>Tulasnella</taxon>
    </lineage>
</organism>
<name>A0A0C3QU02_9AGAM</name>
<reference evidence="1 2" key="1">
    <citation type="submission" date="2014-04" db="EMBL/GenBank/DDBJ databases">
        <authorList>
            <consortium name="DOE Joint Genome Institute"/>
            <person name="Kuo A."/>
            <person name="Girlanda M."/>
            <person name="Perotto S."/>
            <person name="Kohler A."/>
            <person name="Nagy L.G."/>
            <person name="Floudas D."/>
            <person name="Copeland A."/>
            <person name="Barry K.W."/>
            <person name="Cichocki N."/>
            <person name="Veneault-Fourrey C."/>
            <person name="LaButti K."/>
            <person name="Lindquist E.A."/>
            <person name="Lipzen A."/>
            <person name="Lundell T."/>
            <person name="Morin E."/>
            <person name="Murat C."/>
            <person name="Sun H."/>
            <person name="Tunlid A."/>
            <person name="Henrissat B."/>
            <person name="Grigoriev I.V."/>
            <person name="Hibbett D.S."/>
            <person name="Martin F."/>
            <person name="Nordberg H.P."/>
            <person name="Cantor M.N."/>
            <person name="Hua S.X."/>
        </authorList>
    </citation>
    <scope>NUCLEOTIDE SEQUENCE [LARGE SCALE GENOMIC DNA]</scope>
    <source>
        <strain evidence="1 2">MUT 4182</strain>
    </source>
</reference>
<keyword evidence="2" id="KW-1185">Reference proteome</keyword>
<protein>
    <submittedName>
        <fullName evidence="1">Uncharacterized protein</fullName>
    </submittedName>
</protein>